<reference evidence="2" key="1">
    <citation type="journal article" date="2019" name="Int. J. Syst. Evol. Microbiol.">
        <title>The Global Catalogue of Microorganisms (GCM) 10K type strain sequencing project: providing services to taxonomists for standard genome sequencing and annotation.</title>
        <authorList>
            <consortium name="The Broad Institute Genomics Platform"/>
            <consortium name="The Broad Institute Genome Sequencing Center for Infectious Disease"/>
            <person name="Wu L."/>
            <person name="Ma J."/>
        </authorList>
    </citation>
    <scope>NUCLEOTIDE SEQUENCE [LARGE SCALE GENOMIC DNA]</scope>
    <source>
        <strain evidence="2">CCM 8479</strain>
    </source>
</reference>
<evidence type="ECO:0000313" key="1">
    <source>
        <dbReference type="EMBL" id="MFC5228747.1"/>
    </source>
</evidence>
<dbReference type="Proteomes" id="UP001596156">
    <property type="component" value="Unassembled WGS sequence"/>
</dbReference>
<accession>A0ABW0DH15</accession>
<comment type="caution">
    <text evidence="1">The sequence shown here is derived from an EMBL/GenBank/DDBJ whole genome shotgun (WGS) entry which is preliminary data.</text>
</comment>
<dbReference type="RefSeq" id="WP_344643621.1">
    <property type="nucleotide sequence ID" value="NZ_BAAASS010000005.1"/>
</dbReference>
<keyword evidence="2" id="KW-1185">Reference proteome</keyword>
<organism evidence="1 2">
    <name type="scientific">Streptomyces fimbriatus</name>
    <dbReference type="NCBI Taxonomy" id="68197"/>
    <lineage>
        <taxon>Bacteria</taxon>
        <taxon>Bacillati</taxon>
        <taxon>Actinomycetota</taxon>
        <taxon>Actinomycetes</taxon>
        <taxon>Kitasatosporales</taxon>
        <taxon>Streptomycetaceae</taxon>
        <taxon>Streptomyces</taxon>
    </lineage>
</organism>
<sequence>MSVMLHEESDSGFLTQILVARHIVAEHPDVVPPPHRDGCHLCAHYERYGDSGLWSEHRACGLFLPEATAWLR</sequence>
<proteinExistence type="predicted"/>
<protein>
    <submittedName>
        <fullName evidence="1">Uncharacterized protein</fullName>
    </submittedName>
</protein>
<name>A0ABW0DH15_STRFI</name>
<evidence type="ECO:0000313" key="2">
    <source>
        <dbReference type="Proteomes" id="UP001596156"/>
    </source>
</evidence>
<dbReference type="EMBL" id="JBHSKL010000044">
    <property type="protein sequence ID" value="MFC5228747.1"/>
    <property type="molecule type" value="Genomic_DNA"/>
</dbReference>
<gene>
    <name evidence="1" type="ORF">ACFPN6_30135</name>
</gene>